<gene>
    <name evidence="3" type="ORF">QO231_16325</name>
</gene>
<feature type="domain" description="MobA/VirD2-like nuclease" evidence="2">
    <location>
        <begin position="89"/>
        <end position="187"/>
    </location>
</feature>
<keyword evidence="4" id="KW-1185">Reference proteome</keyword>
<feature type="coiled-coil region" evidence="1">
    <location>
        <begin position="673"/>
        <end position="700"/>
    </location>
</feature>
<dbReference type="RefSeq" id="WP_316778718.1">
    <property type="nucleotide sequence ID" value="NZ_JASMWN010000014.1"/>
</dbReference>
<dbReference type="InterPro" id="IPR005094">
    <property type="entry name" value="Endonuclease_MobA/VirD2"/>
</dbReference>
<evidence type="ECO:0000256" key="1">
    <source>
        <dbReference type="SAM" id="Coils"/>
    </source>
</evidence>
<comment type="caution">
    <text evidence="3">The sequence shown here is derived from an EMBL/GenBank/DDBJ whole genome shotgun (WGS) entry which is preliminary data.</text>
</comment>
<protein>
    <submittedName>
        <fullName evidence="3">Relaxase/mobilization nuclease domain-containing protein</fullName>
    </submittedName>
</protein>
<evidence type="ECO:0000259" key="2">
    <source>
        <dbReference type="Pfam" id="PF03432"/>
    </source>
</evidence>
<reference evidence="4" key="1">
    <citation type="submission" date="2023-05" db="EMBL/GenBank/DDBJ databases">
        <title>Sedimentitalea sp. nov. JM2-8.</title>
        <authorList>
            <person name="Huang J."/>
        </authorList>
    </citation>
    <scope>NUCLEOTIDE SEQUENCE [LARGE SCALE GENOMIC DNA]</scope>
    <source>
        <strain evidence="4">KHS03</strain>
    </source>
</reference>
<keyword evidence="1" id="KW-0175">Coiled coil</keyword>
<dbReference type="Pfam" id="PF03432">
    <property type="entry name" value="Relaxase"/>
    <property type="match status" value="1"/>
</dbReference>
<evidence type="ECO:0000313" key="3">
    <source>
        <dbReference type="EMBL" id="MDU9005410.1"/>
    </source>
</evidence>
<name>A0ABU3VHD6_9RHOB</name>
<evidence type="ECO:0000313" key="4">
    <source>
        <dbReference type="Proteomes" id="UP001255416"/>
    </source>
</evidence>
<dbReference type="Gene3D" id="3.30.930.30">
    <property type="match status" value="1"/>
</dbReference>
<proteinExistence type="predicted"/>
<dbReference type="Proteomes" id="UP001255416">
    <property type="component" value="Unassembled WGS sequence"/>
</dbReference>
<organism evidence="3 4">
    <name type="scientific">Sedimentitalea todarodis</name>
    <dbReference type="NCBI Taxonomy" id="1631240"/>
    <lineage>
        <taxon>Bacteria</taxon>
        <taxon>Pseudomonadati</taxon>
        <taxon>Pseudomonadota</taxon>
        <taxon>Alphaproteobacteria</taxon>
        <taxon>Rhodobacterales</taxon>
        <taxon>Paracoccaceae</taxon>
        <taxon>Sedimentitalea</taxon>
    </lineage>
</organism>
<accession>A0ABU3VHD6</accession>
<sequence>MTASGFLDDILIRANRGMGQTTVGGGAKPRAERVWKSLTSTGSAFVKRIPGAGVQHPKQLAGQLAYINGKAKGTFASATLVHADDDAFEQADLDQMMRAWSQDWKGRPRNGHTSHMVLSFPDDVSQDAAFQIAQDWCAEMFEDETHVSDTWEYVAALHTDTANPHVHIVLNNRGLGGTWFSISSEGIFNPQMMRDRMTDIADDFGIRLESLSRADRGLYGKPITSEEIYAKREGRSLSTEAVKADMTAEWRRTDMLRTAVLYSVLADFALTIGAPMIADRAYISAAALFAGEEIPKGPMMQIELDVNADREDIRTSLIGWAEQNREQIEALPETEQTEIMRKIDVALNIIETDATPDLTDDTIWTAFRNSPSSYLIPDAGALEARAALYVDEADTALLHAFVTENVLETYLVTGDVPSRFATVMPAVAEAYEEMHSHRLEDIPKEMKAYVQKAASMGIDPLQMQERLINTIDDPVENVKMEREDIARIVAARGATVFQTSAGRAFAYEGVEVERRKALEEVENGVRAGFDELALDEFTKFEPLVVARAMEPRKSGEVAAEALDLHAQRERGDFNAADTVRADALLRDTMDRYDELLRGADVGDEQQARIDAMRTAIQDRRDLEEMTIQAGIDAEIGRLRSQGYSRAYISERSMEIEGSVVEGVYRAGAAPKEASDYVAAYRKAEADYRDLQLELGNVEDRIIADSKVYDRDGVARVLQDMASTAATTGRADLADSAVGRHVLTAFVALEGRGAMQEIATGNVDSLSEYIDTPANQRLAAKELLKSAKSLDVGLEPDEIEGGLEAVDPNYSRSRGYSI</sequence>
<dbReference type="EMBL" id="JASMWN010000014">
    <property type="protein sequence ID" value="MDU9005410.1"/>
    <property type="molecule type" value="Genomic_DNA"/>
</dbReference>